<evidence type="ECO:0000256" key="1">
    <source>
        <dbReference type="ARBA" id="ARBA00004173"/>
    </source>
</evidence>
<evidence type="ECO:0000256" key="2">
    <source>
        <dbReference type="ARBA" id="ARBA00022737"/>
    </source>
</evidence>
<dbReference type="PANTHER" id="PTHR47926:SF420">
    <property type="entry name" value="REPEAT-CONTAINING PROTEIN, PUTATIVE-RELATED"/>
    <property type="match status" value="1"/>
</dbReference>
<dbReference type="NCBIfam" id="TIGR00756">
    <property type="entry name" value="PPR"/>
    <property type="match status" value="4"/>
</dbReference>
<dbReference type="InterPro" id="IPR011990">
    <property type="entry name" value="TPR-like_helical_dom_sf"/>
</dbReference>
<comment type="caution">
    <text evidence="6">The sequence shown here is derived from an EMBL/GenBank/DDBJ whole genome shotgun (WGS) entry which is preliminary data.</text>
</comment>
<dbReference type="Gene3D" id="1.25.40.10">
    <property type="entry name" value="Tetratricopeptide repeat domain"/>
    <property type="match status" value="5"/>
</dbReference>
<dbReference type="InterPro" id="IPR046848">
    <property type="entry name" value="E_motif"/>
</dbReference>
<dbReference type="EMBL" id="CAKMRJ010005412">
    <property type="protein sequence ID" value="CAH1441967.1"/>
    <property type="molecule type" value="Genomic_DNA"/>
</dbReference>
<protein>
    <submittedName>
        <fullName evidence="6">Uncharacterized protein</fullName>
    </submittedName>
</protein>
<accession>A0AAU9NVE5</accession>
<evidence type="ECO:0000256" key="3">
    <source>
        <dbReference type="ARBA" id="ARBA00022946"/>
    </source>
</evidence>
<feature type="repeat" description="PPR" evidence="5">
    <location>
        <begin position="92"/>
        <end position="122"/>
    </location>
</feature>
<feature type="repeat" description="PPR" evidence="5">
    <location>
        <begin position="123"/>
        <end position="157"/>
    </location>
</feature>
<dbReference type="GO" id="GO:0009451">
    <property type="term" value="P:RNA modification"/>
    <property type="evidence" value="ECO:0007669"/>
    <property type="project" value="InterPro"/>
</dbReference>
<keyword evidence="4" id="KW-0496">Mitochondrion</keyword>
<dbReference type="Proteomes" id="UP001157418">
    <property type="component" value="Unassembled WGS sequence"/>
</dbReference>
<reference evidence="6 7" key="1">
    <citation type="submission" date="2022-01" db="EMBL/GenBank/DDBJ databases">
        <authorList>
            <person name="Xiong W."/>
            <person name="Schranz E."/>
        </authorList>
    </citation>
    <scope>NUCLEOTIDE SEQUENCE [LARGE SCALE GENOMIC DNA]</scope>
</reference>
<evidence type="ECO:0000256" key="4">
    <source>
        <dbReference type="ARBA" id="ARBA00023128"/>
    </source>
</evidence>
<comment type="subcellular location">
    <subcellularLocation>
        <location evidence="1">Mitochondrion</location>
    </subcellularLocation>
</comment>
<feature type="repeat" description="PPR" evidence="5">
    <location>
        <begin position="428"/>
        <end position="462"/>
    </location>
</feature>
<dbReference type="FunFam" id="1.25.40.10:FF:000501">
    <property type="entry name" value="Putative pentatricopeptide repeat-containing protein mitochondrial"/>
    <property type="match status" value="1"/>
</dbReference>
<gene>
    <name evidence="6" type="ORF">LVIROSA_LOCUS27992</name>
</gene>
<name>A0AAU9NVE5_9ASTR</name>
<dbReference type="PANTHER" id="PTHR47926">
    <property type="entry name" value="PENTATRICOPEPTIDE REPEAT-CONTAINING PROTEIN"/>
    <property type="match status" value="1"/>
</dbReference>
<dbReference type="GO" id="GO:0099402">
    <property type="term" value="P:plant organ development"/>
    <property type="evidence" value="ECO:0007669"/>
    <property type="project" value="UniProtKB-ARBA"/>
</dbReference>
<feature type="repeat" description="PPR" evidence="5">
    <location>
        <begin position="529"/>
        <end position="563"/>
    </location>
</feature>
<feature type="repeat" description="PPR" evidence="5">
    <location>
        <begin position="326"/>
        <end position="360"/>
    </location>
</feature>
<organism evidence="6 7">
    <name type="scientific">Lactuca virosa</name>
    <dbReference type="NCBI Taxonomy" id="75947"/>
    <lineage>
        <taxon>Eukaryota</taxon>
        <taxon>Viridiplantae</taxon>
        <taxon>Streptophyta</taxon>
        <taxon>Embryophyta</taxon>
        <taxon>Tracheophyta</taxon>
        <taxon>Spermatophyta</taxon>
        <taxon>Magnoliopsida</taxon>
        <taxon>eudicotyledons</taxon>
        <taxon>Gunneridae</taxon>
        <taxon>Pentapetalae</taxon>
        <taxon>asterids</taxon>
        <taxon>campanulids</taxon>
        <taxon>Asterales</taxon>
        <taxon>Asteraceae</taxon>
        <taxon>Cichorioideae</taxon>
        <taxon>Cichorieae</taxon>
        <taxon>Lactucinae</taxon>
        <taxon>Lactuca</taxon>
    </lineage>
</organism>
<dbReference type="InterPro" id="IPR002885">
    <property type="entry name" value="PPR_rpt"/>
</dbReference>
<dbReference type="InterPro" id="IPR046960">
    <property type="entry name" value="PPR_At4g14850-like_plant"/>
</dbReference>
<dbReference type="GO" id="GO:0005739">
    <property type="term" value="C:mitochondrion"/>
    <property type="evidence" value="ECO:0007669"/>
    <property type="project" value="UniProtKB-SubCell"/>
</dbReference>
<keyword evidence="3" id="KW-0809">Transit peptide</keyword>
<dbReference type="AlphaFoldDB" id="A0AAU9NVE5"/>
<dbReference type="Pfam" id="PF01535">
    <property type="entry name" value="PPR"/>
    <property type="match status" value="2"/>
</dbReference>
<feature type="repeat" description="PPR" evidence="5">
    <location>
        <begin position="224"/>
        <end position="258"/>
    </location>
</feature>
<evidence type="ECO:0000313" key="6">
    <source>
        <dbReference type="EMBL" id="CAH1441967.1"/>
    </source>
</evidence>
<dbReference type="PROSITE" id="PS51375">
    <property type="entry name" value="PPR"/>
    <property type="match status" value="6"/>
</dbReference>
<dbReference type="Pfam" id="PF13041">
    <property type="entry name" value="PPR_2"/>
    <property type="match status" value="4"/>
</dbReference>
<dbReference type="Pfam" id="PF20431">
    <property type="entry name" value="E_motif"/>
    <property type="match status" value="1"/>
</dbReference>
<proteinExistence type="predicted"/>
<sequence>MSMATLANRACRPIALANFRTDQSSNDHISSLCKQKLFKAAMDGFDFLRERTNFQVKPSTYAHLFSACSSLRSLEEGRRVHEHILASNYHPDMILCNHILNMYGKCGSLEDARKVFDKMPERNVVSWTSMIAGYSQTGQENEAIKMYCEMRLSGIMPDQFTFGSIIRASSGMNSIELGRQLHANVIKLSSGSHLIAQNALITMYTNFGKISEASLVFFSIRTKDLISWSSMISGFSQLGYEQESLACFKKMFSYGTYNPNEFIFGSILSACGNLLHPEYGKQIHAISIKHRLQNDTFVGCSLSDMYARFGFLNSAKTAFCQIENPDVVSWNTIIAGFAYSGYVNEAVFYFSKMRNMGFKPDDITLRSLLCAFTTPSTLHQGKQLHSYVTKTGLDIHISVCNTLLSMYAKCSDLDNAFQIFNDLENNKDLVSWNTILTICIQNKQSEKVFKLFRLLVLSNNKPDHVTFASLLVGCRELASLKTGEQVHCFIIKTGFEVDICMTNGLIDMYTKCGSLLNGRKLFDYMCYHDVFSWSSLILGYAQFGYGNEALDLFKQMRDSRVDPNGVTFVGVLTACSHVGLIKEGLELFNSMETKHGIMPTREHYACVVDLLARGGLIKEAETFIDRMPYDPDVVMWKTVLAACKTCNNVEIGERVVEKILRIDPGNYTGYVLLCGIYAGLGKWKEVGELRRLMKEKGVGKVPGQSWIEIEGLVHVFCVEDVLHNKRDKIYRVLDELWLHMSSFDKVESVNELNEMEQVGIEPRATPLGIVVV</sequence>
<dbReference type="FunFam" id="1.25.40.10:FF:000158">
    <property type="entry name" value="pentatricopeptide repeat-containing protein At2g33680"/>
    <property type="match status" value="1"/>
</dbReference>
<dbReference type="FunFam" id="1.25.40.10:FF:000343">
    <property type="entry name" value="Pentatricopeptide repeat-containing protein At3g58590"/>
    <property type="match status" value="1"/>
</dbReference>
<dbReference type="GO" id="GO:0003723">
    <property type="term" value="F:RNA binding"/>
    <property type="evidence" value="ECO:0007669"/>
    <property type="project" value="InterPro"/>
</dbReference>
<keyword evidence="2" id="KW-0677">Repeat</keyword>
<evidence type="ECO:0000313" key="7">
    <source>
        <dbReference type="Proteomes" id="UP001157418"/>
    </source>
</evidence>
<evidence type="ECO:0000256" key="5">
    <source>
        <dbReference type="PROSITE-ProRule" id="PRU00708"/>
    </source>
</evidence>
<keyword evidence="7" id="KW-1185">Reference proteome</keyword>
<dbReference type="FunFam" id="1.25.40.10:FF:000227">
    <property type="entry name" value="Pentatricopeptide repeat-containing protein At3g13880"/>
    <property type="match status" value="1"/>
</dbReference>
<dbReference type="FunFam" id="1.25.40.10:FF:000694">
    <property type="entry name" value="Pentatricopeptide repeat-containing protein At3g50420"/>
    <property type="match status" value="1"/>
</dbReference>